<comment type="pathway">
    <text evidence="3">Cell wall biogenesis; peptidoglycan biosynthesis.</text>
</comment>
<keyword evidence="12" id="KW-0808">Transferase</keyword>
<dbReference type="EMBL" id="PVXO01000073">
    <property type="protein sequence ID" value="PRR76792.1"/>
    <property type="molecule type" value="Genomic_DNA"/>
</dbReference>
<feature type="domain" description="Penicillin-binding protein transpeptidase" evidence="28">
    <location>
        <begin position="367"/>
        <end position="621"/>
    </location>
</feature>
<dbReference type="EC" id="3.4.16.4" evidence="6"/>
<dbReference type="GO" id="GO:0009252">
    <property type="term" value="P:peptidoglycan biosynthetic process"/>
    <property type="evidence" value="ECO:0007669"/>
    <property type="project" value="UniProtKB-UniPathway"/>
</dbReference>
<dbReference type="InterPro" id="IPR001460">
    <property type="entry name" value="PCN-bd_Tpept"/>
</dbReference>
<evidence type="ECO:0000256" key="16">
    <source>
        <dbReference type="ARBA" id="ARBA00022968"/>
    </source>
</evidence>
<evidence type="ECO:0000256" key="10">
    <source>
        <dbReference type="ARBA" id="ARBA00022670"/>
    </source>
</evidence>
<keyword evidence="10" id="KW-0645">Protease</keyword>
<keyword evidence="17" id="KW-0573">Peptidoglycan synthesis</keyword>
<dbReference type="GO" id="GO:0008955">
    <property type="term" value="F:peptidoglycan glycosyltransferase activity"/>
    <property type="evidence" value="ECO:0007669"/>
    <property type="project" value="UniProtKB-EC"/>
</dbReference>
<evidence type="ECO:0000256" key="8">
    <source>
        <dbReference type="ARBA" id="ARBA00022475"/>
    </source>
</evidence>
<feature type="compositionally biased region" description="Basic and acidic residues" evidence="27">
    <location>
        <begin position="730"/>
        <end position="782"/>
    </location>
</feature>
<dbReference type="UniPathway" id="UPA00219"/>
<dbReference type="InterPro" id="IPR012338">
    <property type="entry name" value="Beta-lactam/transpept-like"/>
</dbReference>
<keyword evidence="14" id="KW-0378">Hydrolase</keyword>
<evidence type="ECO:0000256" key="3">
    <source>
        <dbReference type="ARBA" id="ARBA00004752"/>
    </source>
</evidence>
<evidence type="ECO:0000256" key="27">
    <source>
        <dbReference type="SAM" id="MobiDB-lite"/>
    </source>
</evidence>
<protein>
    <recommendedName>
        <fullName evidence="7">Penicillin-binding protein 1A</fullName>
        <ecNumber evidence="24">2.4.99.28</ecNumber>
        <ecNumber evidence="6">3.4.16.4</ecNumber>
    </recommendedName>
</protein>
<comment type="catalytic activity">
    <reaction evidence="25">
        <text>[GlcNAc-(1-&gt;4)-Mur2Ac(oyl-L-Ala-gamma-D-Glu-L-Lys-D-Ala-D-Ala)](n)-di-trans,octa-cis-undecaprenyl diphosphate + beta-D-GlcNAc-(1-&gt;4)-Mur2Ac(oyl-L-Ala-gamma-D-Glu-L-Lys-D-Ala-D-Ala)-di-trans,octa-cis-undecaprenyl diphosphate = [GlcNAc-(1-&gt;4)-Mur2Ac(oyl-L-Ala-gamma-D-Glu-L-Lys-D-Ala-D-Ala)](n+1)-di-trans,octa-cis-undecaprenyl diphosphate + di-trans,octa-cis-undecaprenyl diphosphate + H(+)</text>
        <dbReference type="Rhea" id="RHEA:23708"/>
        <dbReference type="Rhea" id="RHEA-COMP:9602"/>
        <dbReference type="Rhea" id="RHEA-COMP:9603"/>
        <dbReference type="ChEBI" id="CHEBI:15378"/>
        <dbReference type="ChEBI" id="CHEBI:58405"/>
        <dbReference type="ChEBI" id="CHEBI:60033"/>
        <dbReference type="ChEBI" id="CHEBI:78435"/>
        <dbReference type="EC" id="2.4.99.28"/>
    </reaction>
</comment>
<dbReference type="InterPro" id="IPR050396">
    <property type="entry name" value="Glycosyltr_51/Transpeptidase"/>
</dbReference>
<dbReference type="PANTHER" id="PTHR32282">
    <property type="entry name" value="BINDING PROTEIN TRANSPEPTIDASE, PUTATIVE-RELATED"/>
    <property type="match status" value="1"/>
</dbReference>
<feature type="compositionally biased region" description="Low complexity" evidence="27">
    <location>
        <begin position="785"/>
        <end position="818"/>
    </location>
</feature>
<evidence type="ECO:0000256" key="24">
    <source>
        <dbReference type="ARBA" id="ARBA00044770"/>
    </source>
</evidence>
<comment type="caution">
    <text evidence="30">The sequence shown here is derived from an EMBL/GenBank/DDBJ whole genome shotgun (WGS) entry which is preliminary data.</text>
</comment>
<evidence type="ECO:0000256" key="20">
    <source>
        <dbReference type="ARBA" id="ARBA00023251"/>
    </source>
</evidence>
<dbReference type="SUPFAM" id="SSF56601">
    <property type="entry name" value="beta-lactamase/transpeptidase-like"/>
    <property type="match status" value="1"/>
</dbReference>
<dbReference type="SUPFAM" id="SSF53955">
    <property type="entry name" value="Lysozyme-like"/>
    <property type="match status" value="1"/>
</dbReference>
<feature type="region of interest" description="Disordered" evidence="27">
    <location>
        <begin position="717"/>
        <end position="818"/>
    </location>
</feature>
<keyword evidence="31" id="KW-1185">Reference proteome</keyword>
<keyword evidence="19" id="KW-0472">Membrane</keyword>
<keyword evidence="13" id="KW-0812">Transmembrane</keyword>
<evidence type="ECO:0000256" key="26">
    <source>
        <dbReference type="ARBA" id="ARBA00060592"/>
    </source>
</evidence>
<keyword evidence="21" id="KW-0511">Multifunctional enzyme</keyword>
<evidence type="ECO:0000256" key="6">
    <source>
        <dbReference type="ARBA" id="ARBA00012448"/>
    </source>
</evidence>
<keyword evidence="16" id="KW-0735">Signal-anchor</keyword>
<dbReference type="GO" id="GO:0008658">
    <property type="term" value="F:penicillin binding"/>
    <property type="evidence" value="ECO:0007669"/>
    <property type="project" value="InterPro"/>
</dbReference>
<comment type="function">
    <text evidence="1">Cell wall formation. Synthesis of cross-linked peptidoglycan from the lipid intermediates. The enzyme has a penicillin-insensitive transglycosylase N-terminal domain (formation of linear glycan strands) and a penicillin-sensitive transpeptidase C-terminal domain (cross-linking of the peptide subunits).</text>
</comment>
<keyword evidence="20" id="KW-0046">Antibiotic resistance</keyword>
<dbReference type="PANTHER" id="PTHR32282:SF11">
    <property type="entry name" value="PENICILLIN-BINDING PROTEIN 1B"/>
    <property type="match status" value="1"/>
</dbReference>
<evidence type="ECO:0000256" key="9">
    <source>
        <dbReference type="ARBA" id="ARBA00022645"/>
    </source>
</evidence>
<dbReference type="AlphaFoldDB" id="A0A2T0AZV1"/>
<evidence type="ECO:0000256" key="21">
    <source>
        <dbReference type="ARBA" id="ARBA00023268"/>
    </source>
</evidence>
<gene>
    <name evidence="30" type="primary">ponA</name>
    <name evidence="30" type="ORF">CLLI_27220</name>
</gene>
<dbReference type="Pfam" id="PF00912">
    <property type="entry name" value="Transgly"/>
    <property type="match status" value="1"/>
</dbReference>
<comment type="similarity">
    <text evidence="5">In the N-terminal section; belongs to the glycosyltransferase 51 family.</text>
</comment>
<dbReference type="GO" id="GO:0009002">
    <property type="term" value="F:serine-type D-Ala-D-Ala carboxypeptidase activity"/>
    <property type="evidence" value="ECO:0007669"/>
    <property type="project" value="UniProtKB-EC"/>
</dbReference>
<keyword evidence="18" id="KW-1133">Transmembrane helix</keyword>
<dbReference type="Gene3D" id="1.10.3810.10">
    <property type="entry name" value="Biosynthetic peptidoglycan transglycosylase-like"/>
    <property type="match status" value="1"/>
</dbReference>
<keyword evidence="8" id="KW-1003">Cell membrane</keyword>
<comment type="similarity">
    <text evidence="4">In the C-terminal section; belongs to the transpeptidase family.</text>
</comment>
<dbReference type="GO" id="GO:0046677">
    <property type="term" value="P:response to antibiotic"/>
    <property type="evidence" value="ECO:0007669"/>
    <property type="project" value="UniProtKB-KW"/>
</dbReference>
<organism evidence="30 31">
    <name type="scientific">Clostridium liquoris</name>
    <dbReference type="NCBI Taxonomy" id="1289519"/>
    <lineage>
        <taxon>Bacteria</taxon>
        <taxon>Bacillati</taxon>
        <taxon>Bacillota</taxon>
        <taxon>Clostridia</taxon>
        <taxon>Eubacteriales</taxon>
        <taxon>Clostridiaceae</taxon>
        <taxon>Clostridium</taxon>
    </lineage>
</organism>
<dbReference type="EC" id="2.4.99.28" evidence="24"/>
<comment type="catalytic activity">
    <reaction evidence="23">
        <text>Preferential cleavage: (Ac)2-L-Lys-D-Ala-|-D-Ala. Also transpeptidation of peptidyl-alanyl moieties that are N-acyl substituents of D-alanine.</text>
        <dbReference type="EC" id="3.4.16.4"/>
    </reaction>
</comment>
<keyword evidence="15" id="KW-0133">Cell shape</keyword>
<dbReference type="FunFam" id="1.10.3810.10:FF:000001">
    <property type="entry name" value="Penicillin-binding protein 1A"/>
    <property type="match status" value="1"/>
</dbReference>
<keyword evidence="22" id="KW-0961">Cell wall biogenesis/degradation</keyword>
<evidence type="ECO:0000256" key="23">
    <source>
        <dbReference type="ARBA" id="ARBA00034000"/>
    </source>
</evidence>
<dbReference type="GO" id="GO:0071555">
    <property type="term" value="P:cell wall organization"/>
    <property type="evidence" value="ECO:0007669"/>
    <property type="project" value="UniProtKB-KW"/>
</dbReference>
<evidence type="ECO:0000256" key="15">
    <source>
        <dbReference type="ARBA" id="ARBA00022960"/>
    </source>
</evidence>
<evidence type="ECO:0000256" key="25">
    <source>
        <dbReference type="ARBA" id="ARBA00049902"/>
    </source>
</evidence>
<evidence type="ECO:0000256" key="18">
    <source>
        <dbReference type="ARBA" id="ARBA00022989"/>
    </source>
</evidence>
<dbReference type="InterPro" id="IPR036950">
    <property type="entry name" value="PBP_transglycosylase"/>
</dbReference>
<feature type="domain" description="Glycosyl transferase family 51" evidence="29">
    <location>
        <begin position="73"/>
        <end position="254"/>
    </location>
</feature>
<keyword evidence="9" id="KW-0121">Carboxypeptidase</keyword>
<dbReference type="InterPro" id="IPR001264">
    <property type="entry name" value="Glyco_trans_51"/>
</dbReference>
<evidence type="ECO:0000256" key="11">
    <source>
        <dbReference type="ARBA" id="ARBA00022676"/>
    </source>
</evidence>
<evidence type="ECO:0000256" key="1">
    <source>
        <dbReference type="ARBA" id="ARBA00002624"/>
    </source>
</evidence>
<dbReference type="GO" id="GO:0030288">
    <property type="term" value="C:outer membrane-bounded periplasmic space"/>
    <property type="evidence" value="ECO:0007669"/>
    <property type="project" value="TreeGrafter"/>
</dbReference>
<dbReference type="NCBIfam" id="TIGR02074">
    <property type="entry name" value="PBP_1a_fam"/>
    <property type="match status" value="1"/>
</dbReference>
<keyword evidence="11" id="KW-0328">Glycosyltransferase</keyword>
<evidence type="ECO:0000256" key="5">
    <source>
        <dbReference type="ARBA" id="ARBA00007739"/>
    </source>
</evidence>
<dbReference type="Gene3D" id="3.40.710.10">
    <property type="entry name" value="DD-peptidase/beta-lactamase superfamily"/>
    <property type="match status" value="1"/>
</dbReference>
<evidence type="ECO:0000256" key="13">
    <source>
        <dbReference type="ARBA" id="ARBA00022692"/>
    </source>
</evidence>
<evidence type="ECO:0000256" key="7">
    <source>
        <dbReference type="ARBA" id="ARBA00018638"/>
    </source>
</evidence>
<dbReference type="GO" id="GO:0006508">
    <property type="term" value="P:proteolysis"/>
    <property type="evidence" value="ECO:0007669"/>
    <property type="project" value="UniProtKB-KW"/>
</dbReference>
<comment type="pathway">
    <text evidence="26">Glycan biosynthesis.</text>
</comment>
<evidence type="ECO:0000313" key="30">
    <source>
        <dbReference type="EMBL" id="PRR76792.1"/>
    </source>
</evidence>
<evidence type="ECO:0000313" key="31">
    <source>
        <dbReference type="Proteomes" id="UP000239706"/>
    </source>
</evidence>
<evidence type="ECO:0000256" key="22">
    <source>
        <dbReference type="ARBA" id="ARBA00023316"/>
    </source>
</evidence>
<comment type="subcellular location">
    <subcellularLocation>
        <location evidence="2">Cell membrane</location>
        <topology evidence="2">Single-pass type II membrane protein</topology>
    </subcellularLocation>
</comment>
<dbReference type="Pfam" id="PF00905">
    <property type="entry name" value="Transpeptidase"/>
    <property type="match status" value="1"/>
</dbReference>
<proteinExistence type="inferred from homology"/>
<accession>A0A2T0AZV1</accession>
<dbReference type="InterPro" id="IPR023346">
    <property type="entry name" value="Lysozyme-like_dom_sf"/>
</dbReference>
<evidence type="ECO:0000256" key="2">
    <source>
        <dbReference type="ARBA" id="ARBA00004401"/>
    </source>
</evidence>
<name>A0A2T0AZV1_9CLOT</name>
<evidence type="ECO:0000259" key="29">
    <source>
        <dbReference type="Pfam" id="PF00912"/>
    </source>
</evidence>
<dbReference type="GO" id="GO:0005886">
    <property type="term" value="C:plasma membrane"/>
    <property type="evidence" value="ECO:0007669"/>
    <property type="project" value="UniProtKB-SubCell"/>
</dbReference>
<evidence type="ECO:0000256" key="12">
    <source>
        <dbReference type="ARBA" id="ARBA00022679"/>
    </source>
</evidence>
<evidence type="ECO:0000256" key="14">
    <source>
        <dbReference type="ARBA" id="ARBA00022801"/>
    </source>
</evidence>
<evidence type="ECO:0000256" key="4">
    <source>
        <dbReference type="ARBA" id="ARBA00007090"/>
    </source>
</evidence>
<evidence type="ECO:0000259" key="28">
    <source>
        <dbReference type="Pfam" id="PF00905"/>
    </source>
</evidence>
<dbReference type="GO" id="GO:0008360">
    <property type="term" value="P:regulation of cell shape"/>
    <property type="evidence" value="ECO:0007669"/>
    <property type="project" value="UniProtKB-KW"/>
</dbReference>
<dbReference type="Proteomes" id="UP000239706">
    <property type="component" value="Unassembled WGS sequence"/>
</dbReference>
<evidence type="ECO:0000256" key="19">
    <source>
        <dbReference type="ARBA" id="ARBA00023136"/>
    </source>
</evidence>
<evidence type="ECO:0000256" key="17">
    <source>
        <dbReference type="ARBA" id="ARBA00022984"/>
    </source>
</evidence>
<sequence length="818" mass="90158">MEKKKMGKKKKKKSSRFKSLKKVIIIILLLAIFSAVAALGIGLAMIKTAPPLDINKILSLSEPSLIYTDSGQLMDMVVSDQHRTVVAYKDVPNNLKNAIISIEDERFKTHNGVDLKRTIGAAFITITNKITGKPGVQGGSTITQQLIKKTLLTDDVKIKRKVQEWYLATELEKQLSKEQILEAYMNTIPLGGSAYGVEAASQQYFSKSVKDLNLLESAFLAGIIQSPSTFYYAVASQKNSSPYLNRTKTVIGKMKENGYINEGEYNKAIADLNNNKLVFKKSNINANKLNYEWFSREAIKQVKKDLMAQYHLSSNDADRMIMYGGLKIYSTMNKSLQDYTQNTLDNMDSILGIKSKDNKKILEPQASATIMDYHTGEVKALIGGRGQQPPLSFNRATEFYRAAGSSIKPLTVYGPAIDTKLATPATIYDDAPVPEEIGKLYPDNGKPYNPRNDNGVYDGNMPLRTALQKSKNVVAVRIEHELGLKTGASYAKKFGLTLDKNSDETSISALSLGQLTGKHGTSGTNTLAMADAYGVFGNNGMRAEPVLYKKVVDRTGKVILENKYSSSKVLSPQAAYIMYDLLKGPVSPGGTGPSANFSPMARGKTGTTTNSIDLWFTGLTPYYSGAIWIGNDDNSSFNDNLAYGRYIGSNDAALLWGMIMKEAHKNLEYKEMPMPNGIVEVPICADSGKIPTALCPKDRIRNELFMENTVPTELCDFHKGITPSPSPDNGKNENDKKYKNDGNDGNNENDKKYKNDGNDKKDQKGQKDGQTGDEKHTQDEINKITPPTENTNTDNSNNNPNDKKPPANNSNNNQEIKN</sequence>
<reference evidence="30 31" key="1">
    <citation type="submission" date="2018-03" db="EMBL/GenBank/DDBJ databases">
        <title>Genome sequence of Clostridium liquoris DSM 100320.</title>
        <authorList>
            <person name="Poehlein A."/>
            <person name="Daniel R."/>
        </authorList>
    </citation>
    <scope>NUCLEOTIDE SEQUENCE [LARGE SCALE GENOMIC DNA]</scope>
    <source>
        <strain evidence="30 31">DSM 100320</strain>
    </source>
</reference>